<name>A0A7S1Z6S0_9STRA</name>
<feature type="region of interest" description="Disordered" evidence="2">
    <location>
        <begin position="142"/>
        <end position="219"/>
    </location>
</feature>
<protein>
    <recommendedName>
        <fullName evidence="3">Helicase-associated domain-containing protein</fullName>
    </recommendedName>
</protein>
<feature type="compositionally biased region" description="Basic and acidic residues" evidence="2">
    <location>
        <begin position="142"/>
        <end position="157"/>
    </location>
</feature>
<feature type="compositionally biased region" description="Polar residues" evidence="2">
    <location>
        <begin position="66"/>
        <end position="84"/>
    </location>
</feature>
<keyword evidence="1" id="KW-0175">Coiled coil</keyword>
<feature type="coiled-coil region" evidence="1">
    <location>
        <begin position="260"/>
        <end position="308"/>
    </location>
</feature>
<dbReference type="PANTHER" id="PTHR33418:SF1">
    <property type="entry name" value="HELICASE-ASSOCIATED DOMAIN-CONTAINING PROTEIN"/>
    <property type="match status" value="1"/>
</dbReference>
<dbReference type="AlphaFoldDB" id="A0A7S1Z6S0"/>
<feature type="compositionally biased region" description="Basic residues" evidence="2">
    <location>
        <begin position="191"/>
        <end position="206"/>
    </location>
</feature>
<evidence type="ECO:0000313" key="4">
    <source>
        <dbReference type="EMBL" id="CAD9329790.1"/>
    </source>
</evidence>
<feature type="domain" description="Helicase-associated" evidence="3">
    <location>
        <begin position="312"/>
        <end position="379"/>
    </location>
</feature>
<evidence type="ECO:0000256" key="1">
    <source>
        <dbReference type="SAM" id="Coils"/>
    </source>
</evidence>
<reference evidence="4" key="1">
    <citation type="submission" date="2021-01" db="EMBL/GenBank/DDBJ databases">
        <authorList>
            <person name="Corre E."/>
            <person name="Pelletier E."/>
            <person name="Niang G."/>
            <person name="Scheremetjew M."/>
            <person name="Finn R."/>
            <person name="Kale V."/>
            <person name="Holt S."/>
            <person name="Cochrane G."/>
            <person name="Meng A."/>
            <person name="Brown T."/>
            <person name="Cohen L."/>
        </authorList>
    </citation>
    <scope>NUCLEOTIDE SEQUENCE</scope>
    <source>
        <strain evidence="4">Pop2</strain>
    </source>
</reference>
<feature type="domain" description="Helicase-associated" evidence="3">
    <location>
        <begin position="388"/>
        <end position="454"/>
    </location>
</feature>
<feature type="compositionally biased region" description="Basic and acidic residues" evidence="2">
    <location>
        <begin position="31"/>
        <end position="60"/>
    </location>
</feature>
<proteinExistence type="predicted"/>
<dbReference type="InterPro" id="IPR005114">
    <property type="entry name" value="Helicase_assoc"/>
</dbReference>
<feature type="region of interest" description="Disordered" evidence="2">
    <location>
        <begin position="1"/>
        <end position="84"/>
    </location>
</feature>
<organism evidence="4">
    <name type="scientific">Ditylum brightwellii</name>
    <dbReference type="NCBI Taxonomy" id="49249"/>
    <lineage>
        <taxon>Eukaryota</taxon>
        <taxon>Sar</taxon>
        <taxon>Stramenopiles</taxon>
        <taxon>Ochrophyta</taxon>
        <taxon>Bacillariophyta</taxon>
        <taxon>Mediophyceae</taxon>
        <taxon>Lithodesmiophycidae</taxon>
        <taxon>Lithodesmiales</taxon>
        <taxon>Lithodesmiaceae</taxon>
        <taxon>Ditylum</taxon>
    </lineage>
</organism>
<dbReference type="PANTHER" id="PTHR33418">
    <property type="entry name" value="HELICASE-ASSOCIATED"/>
    <property type="match status" value="1"/>
</dbReference>
<gene>
    <name evidence="4" type="ORF">DBRI1063_LOCUS10951</name>
</gene>
<feature type="compositionally biased region" description="Basic and acidic residues" evidence="2">
    <location>
        <begin position="176"/>
        <end position="190"/>
    </location>
</feature>
<dbReference type="EMBL" id="HBGN01017044">
    <property type="protein sequence ID" value="CAD9329790.1"/>
    <property type="molecule type" value="Transcribed_RNA"/>
</dbReference>
<dbReference type="Gene3D" id="6.10.140.530">
    <property type="match status" value="3"/>
</dbReference>
<dbReference type="Pfam" id="PF03457">
    <property type="entry name" value="HA"/>
    <property type="match status" value="3"/>
</dbReference>
<evidence type="ECO:0000259" key="3">
    <source>
        <dbReference type="Pfam" id="PF03457"/>
    </source>
</evidence>
<feature type="domain" description="Helicase-associated" evidence="3">
    <location>
        <begin position="460"/>
        <end position="539"/>
    </location>
</feature>
<sequence length="541" mass="61337">MLSDSATAPVGQAEDPLALPALPTLPTDILKTSHDNDEELKFAESHDTGAEKQATAKETTEDPGINAQQTAETVETSESVASVDTNLKTESAGIELPGDKPIFLENLGDAHLVGTYQDGNTDVLDHLCVPKKPTDATHEWVDAQENSHAESKEDNRVGVEGGTAEDNNDNDSSPSDDGKGATDEPEETPKKRGPGRPRGSRSRKRAKPNDSIEDPSQDLSMIPKSVRYLKKIQGQNPALATAYSELEAAKQEREMVAKYVEEVLAEAEMLEAKLKKVHERLEQAKIRLQREEETVKRAADAVGEAELRVPCSWNNNYQKLVAYKEKHGHIKLPVRCPEDKELDSLCIWVAHQKARYKLYIHGEVKTKKPHRITALENLGIEWVVKGTMWQQKYDELLVFKERHGHCMVPTRTSKEYKDLGIWVGVQRTEYKNLKDGKTTQLTPDRIELLEKAGFIWNVTDLKWQEMYQKLVSFRGQEGHCNVPDRYPPDQPLANWVARQRKEYQLLCDQNVNNEVDEKGRTRRMRMTQERLKFLNDIGFQW</sequence>
<feature type="compositionally biased region" description="Low complexity" evidence="2">
    <location>
        <begin position="16"/>
        <end position="27"/>
    </location>
</feature>
<accession>A0A7S1Z6S0</accession>
<evidence type="ECO:0000256" key="2">
    <source>
        <dbReference type="SAM" id="MobiDB-lite"/>
    </source>
</evidence>